<feature type="domain" description="Peptidase S9 prolyl oligopeptidase catalytic" evidence="1">
    <location>
        <begin position="78"/>
        <end position="241"/>
    </location>
</feature>
<accession>A0ABS4J5A0</accession>
<proteinExistence type="predicted"/>
<sequence length="350" mass="39418">MAYEQYEDRIRLEKQTNEKVDRTSPFCDFIYYESSTTLGLRLAARVLKPEKPGYIVAGTHGWHMGIRGFKPMDHPLADNKYLRIEVDMRGRPYSEGDADCNGWELYDIIDAIEYVRIHYAEYIVNPDIVYFEAGSGGGGNALAIVGKFPDTFAAATSLCGISDYALWYNQDAVGEFRDELDVWIGCSPAANPMAYRSRSGLETVGNLCTSLYIVHGESDIRVPSEHSRRFVAKAAEAGKSRLVRYRELPGVGAQSHWDHASAEMMGLIAYESEENRRSHRLPVLLPASGTLTVAGYVFTRSFSLILDSIDKVATLEYDMDKGMFELFCELECDYTLTVGRERFIRKAIQV</sequence>
<protein>
    <submittedName>
        <fullName evidence="2">Pimeloyl-ACP methyl ester carboxylesterase</fullName>
    </submittedName>
</protein>
<dbReference type="Gene3D" id="3.40.50.1820">
    <property type="entry name" value="alpha/beta hydrolase"/>
    <property type="match status" value="1"/>
</dbReference>
<dbReference type="Proteomes" id="UP001519287">
    <property type="component" value="Unassembled WGS sequence"/>
</dbReference>
<dbReference type="RefSeq" id="WP_209976128.1">
    <property type="nucleotide sequence ID" value="NZ_JAGGLB010000024.1"/>
</dbReference>
<dbReference type="EMBL" id="JAGGLB010000024">
    <property type="protein sequence ID" value="MBP1994286.1"/>
    <property type="molecule type" value="Genomic_DNA"/>
</dbReference>
<dbReference type="SUPFAM" id="SSF53474">
    <property type="entry name" value="alpha/beta-Hydrolases"/>
    <property type="match status" value="1"/>
</dbReference>
<name>A0ABS4J5A0_9BACL</name>
<reference evidence="2 3" key="1">
    <citation type="submission" date="2021-03" db="EMBL/GenBank/DDBJ databases">
        <title>Genomic Encyclopedia of Type Strains, Phase IV (KMG-IV): sequencing the most valuable type-strain genomes for metagenomic binning, comparative biology and taxonomic classification.</title>
        <authorList>
            <person name="Goeker M."/>
        </authorList>
    </citation>
    <scope>NUCLEOTIDE SEQUENCE [LARGE SCALE GENOMIC DNA]</scope>
    <source>
        <strain evidence="2 3">DSM 26048</strain>
    </source>
</reference>
<evidence type="ECO:0000313" key="3">
    <source>
        <dbReference type="Proteomes" id="UP001519287"/>
    </source>
</evidence>
<dbReference type="InterPro" id="IPR001375">
    <property type="entry name" value="Peptidase_S9_cat"/>
</dbReference>
<dbReference type="Pfam" id="PF00326">
    <property type="entry name" value="Peptidase_S9"/>
    <property type="match status" value="1"/>
</dbReference>
<evidence type="ECO:0000313" key="2">
    <source>
        <dbReference type="EMBL" id="MBP1994286.1"/>
    </source>
</evidence>
<keyword evidence="3" id="KW-1185">Reference proteome</keyword>
<evidence type="ECO:0000259" key="1">
    <source>
        <dbReference type="Pfam" id="PF00326"/>
    </source>
</evidence>
<organism evidence="2 3">
    <name type="scientific">Paenibacillus eucommiae</name>
    <dbReference type="NCBI Taxonomy" id="1355755"/>
    <lineage>
        <taxon>Bacteria</taxon>
        <taxon>Bacillati</taxon>
        <taxon>Bacillota</taxon>
        <taxon>Bacilli</taxon>
        <taxon>Bacillales</taxon>
        <taxon>Paenibacillaceae</taxon>
        <taxon>Paenibacillus</taxon>
    </lineage>
</organism>
<dbReference type="InterPro" id="IPR029058">
    <property type="entry name" value="AB_hydrolase_fold"/>
</dbReference>
<gene>
    <name evidence="2" type="ORF">J2Z66_005922</name>
</gene>
<comment type="caution">
    <text evidence="2">The sequence shown here is derived from an EMBL/GenBank/DDBJ whole genome shotgun (WGS) entry which is preliminary data.</text>
</comment>